<proteinExistence type="inferred from homology"/>
<feature type="transmembrane region" description="Helical" evidence="7">
    <location>
        <begin position="44"/>
        <end position="62"/>
    </location>
</feature>
<evidence type="ECO:0000256" key="6">
    <source>
        <dbReference type="ARBA" id="ARBA00023136"/>
    </source>
</evidence>
<evidence type="ECO:0000256" key="3">
    <source>
        <dbReference type="ARBA" id="ARBA00022475"/>
    </source>
</evidence>
<dbReference type="InterPro" id="IPR018383">
    <property type="entry name" value="UPF0324_pro"/>
</dbReference>
<keyword evidence="6 7" id="KW-0472">Membrane</keyword>
<name>A0A1M7CRU2_9BRAD</name>
<dbReference type="RefSeq" id="WP_074824720.1">
    <property type="nucleotide sequence ID" value="NZ_FNTI01000001.1"/>
</dbReference>
<keyword evidence="5 7" id="KW-1133">Transmembrane helix</keyword>
<feature type="transmembrane region" description="Helical" evidence="7">
    <location>
        <begin position="254"/>
        <end position="272"/>
    </location>
</feature>
<feature type="transmembrane region" description="Helical" evidence="7">
    <location>
        <begin position="74"/>
        <end position="93"/>
    </location>
</feature>
<feature type="transmembrane region" description="Helical" evidence="7">
    <location>
        <begin position="161"/>
        <end position="180"/>
    </location>
</feature>
<evidence type="ECO:0000256" key="4">
    <source>
        <dbReference type="ARBA" id="ARBA00022692"/>
    </source>
</evidence>
<gene>
    <name evidence="8" type="ORF">SAMN05444171_4994</name>
</gene>
<dbReference type="Proteomes" id="UP000183208">
    <property type="component" value="Unassembled WGS sequence"/>
</dbReference>
<keyword evidence="4 7" id="KW-0812">Transmembrane</keyword>
<dbReference type="OrthoDB" id="5393513at2"/>
<dbReference type="GO" id="GO:0005886">
    <property type="term" value="C:plasma membrane"/>
    <property type="evidence" value="ECO:0007669"/>
    <property type="project" value="UniProtKB-SubCell"/>
</dbReference>
<evidence type="ECO:0000313" key="9">
    <source>
        <dbReference type="Proteomes" id="UP000183208"/>
    </source>
</evidence>
<feature type="transmembrane region" description="Helical" evidence="7">
    <location>
        <begin position="99"/>
        <end position="119"/>
    </location>
</feature>
<evidence type="ECO:0000256" key="1">
    <source>
        <dbReference type="ARBA" id="ARBA00004651"/>
    </source>
</evidence>
<accession>A0A1M7CRU2</accession>
<dbReference type="PANTHER" id="PTHR30106">
    <property type="entry name" value="INNER MEMBRANE PROTEIN YEIH-RELATED"/>
    <property type="match status" value="1"/>
</dbReference>
<dbReference type="Pfam" id="PF03601">
    <property type="entry name" value="Cons_hypoth698"/>
    <property type="match status" value="1"/>
</dbReference>
<keyword evidence="3" id="KW-1003">Cell membrane</keyword>
<dbReference type="PANTHER" id="PTHR30106:SF2">
    <property type="entry name" value="UPF0324 INNER MEMBRANE PROTEIN YEIH"/>
    <property type="match status" value="1"/>
</dbReference>
<reference evidence="8 9" key="1">
    <citation type="submission" date="2016-10" db="EMBL/GenBank/DDBJ databases">
        <authorList>
            <person name="de Groot N.N."/>
        </authorList>
    </citation>
    <scope>NUCLEOTIDE SEQUENCE [LARGE SCALE GENOMIC DNA]</scope>
    <source>
        <strain evidence="8 9">GAS522</strain>
    </source>
</reference>
<comment type="subcellular location">
    <subcellularLocation>
        <location evidence="1">Cell membrane</location>
        <topology evidence="1">Multi-pass membrane protein</topology>
    </subcellularLocation>
</comment>
<feature type="transmembrane region" description="Helical" evidence="7">
    <location>
        <begin position="284"/>
        <end position="302"/>
    </location>
</feature>
<evidence type="ECO:0000313" key="8">
    <source>
        <dbReference type="EMBL" id="SED73848.1"/>
    </source>
</evidence>
<comment type="similarity">
    <text evidence="2">Belongs to the UPF0324 family.</text>
</comment>
<feature type="transmembrane region" description="Helical" evidence="7">
    <location>
        <begin position="126"/>
        <end position="149"/>
    </location>
</feature>
<sequence>MIFLPLRMWAASTRAGQVLPGLLLCSFLAAISTATAAWGGSGVVWALLIGAAIASVRVPSVLWTPGVEFAGKHVLRVGVALLGLQISTEAFHVLSPASIGALAVDVVTILLIGSLLGPVMGIERRLALVLAASVAICGASAAAAFALALTPNDEGKRNAGVTIGLVSLLSMAAMLAYAPLTQLMNLDPGAAGYLLGGTIHEVVHAVAAGYSIDQATGDIATMTKLLRVAMLAPALLLTSWTLRASSERNATIGPPWFLICFTLFAIANVLGLVPRNLNGAAASVSRFCLVGAMAAIGLSLPWRSLSAYGWRPVAMLLILSGLLFSMVAAFTCIIPL</sequence>
<feature type="transmembrane region" description="Helical" evidence="7">
    <location>
        <begin position="225"/>
        <end position="242"/>
    </location>
</feature>
<evidence type="ECO:0000256" key="2">
    <source>
        <dbReference type="ARBA" id="ARBA00007977"/>
    </source>
</evidence>
<evidence type="ECO:0000256" key="5">
    <source>
        <dbReference type="ARBA" id="ARBA00022989"/>
    </source>
</evidence>
<dbReference type="EMBL" id="FNTI01000001">
    <property type="protein sequence ID" value="SED73848.1"/>
    <property type="molecule type" value="Genomic_DNA"/>
</dbReference>
<feature type="transmembrane region" description="Helical" evidence="7">
    <location>
        <begin position="314"/>
        <end position="334"/>
    </location>
</feature>
<evidence type="ECO:0000256" key="7">
    <source>
        <dbReference type="SAM" id="Phobius"/>
    </source>
</evidence>
<organism evidence="8 9">
    <name type="scientific">Bradyrhizobium lablabi</name>
    <dbReference type="NCBI Taxonomy" id="722472"/>
    <lineage>
        <taxon>Bacteria</taxon>
        <taxon>Pseudomonadati</taxon>
        <taxon>Pseudomonadota</taxon>
        <taxon>Alphaproteobacteria</taxon>
        <taxon>Hyphomicrobiales</taxon>
        <taxon>Nitrobacteraceae</taxon>
        <taxon>Bradyrhizobium</taxon>
    </lineage>
</organism>
<protein>
    <submittedName>
        <fullName evidence="8">Conserved hypothetical integral membrane protein</fullName>
    </submittedName>
</protein>
<dbReference type="AlphaFoldDB" id="A0A1M7CRU2"/>